<dbReference type="PROSITE" id="PS50801">
    <property type="entry name" value="STAS"/>
    <property type="match status" value="1"/>
</dbReference>
<gene>
    <name evidence="2" type="ORF">EFL26_08920</name>
</gene>
<evidence type="ECO:0000313" key="3">
    <source>
        <dbReference type="Proteomes" id="UP000279994"/>
    </source>
</evidence>
<dbReference type="EMBL" id="RJSF01000030">
    <property type="protein sequence ID" value="RNM15307.1"/>
    <property type="molecule type" value="Genomic_DNA"/>
</dbReference>
<dbReference type="SUPFAM" id="SSF52091">
    <property type="entry name" value="SpoIIaa-like"/>
    <property type="match status" value="1"/>
</dbReference>
<accession>A0A3N0GS54</accession>
<dbReference type="Proteomes" id="UP000279994">
    <property type="component" value="Unassembled WGS sequence"/>
</dbReference>
<sequence>MTRPAARVSIGSRSVDGGGWTAVKRGNVLIRAWHPPEGGSIVELATDGSTLHISGQLDVRCISELRTAVYDHLETHPDHVVLDLSGVESADLTVLKMLAVASRMANQSAHRVTFLDPPGAVRRLMHLAHLRGLLTVESSTESETA</sequence>
<comment type="caution">
    <text evidence="2">The sequence shown here is derived from an EMBL/GenBank/DDBJ whole genome shotgun (WGS) entry which is preliminary data.</text>
</comment>
<dbReference type="PANTHER" id="PTHR35849">
    <property type="entry name" value="BLR2341 PROTEIN"/>
    <property type="match status" value="1"/>
</dbReference>
<name>A0A3N0GS54_9ACTN</name>
<keyword evidence="3" id="KW-1185">Reference proteome</keyword>
<dbReference type="CDD" id="cd07043">
    <property type="entry name" value="STAS_anti-anti-sigma_factors"/>
    <property type="match status" value="1"/>
</dbReference>
<reference evidence="2 3" key="1">
    <citation type="submission" date="2018-11" db="EMBL/GenBank/DDBJ databases">
        <authorList>
            <person name="Li F."/>
        </authorList>
    </citation>
    <scope>NUCLEOTIDE SEQUENCE [LARGE SCALE GENOMIC DNA]</scope>
    <source>
        <strain evidence="2 3">Gsoil 818</strain>
    </source>
</reference>
<feature type="domain" description="STAS" evidence="1">
    <location>
        <begin position="51"/>
        <end position="145"/>
    </location>
</feature>
<organism evidence="2 3">
    <name type="scientific">Nocardioides pocheonensis</name>
    <dbReference type="NCBI Taxonomy" id="661485"/>
    <lineage>
        <taxon>Bacteria</taxon>
        <taxon>Bacillati</taxon>
        <taxon>Actinomycetota</taxon>
        <taxon>Actinomycetes</taxon>
        <taxon>Propionibacteriales</taxon>
        <taxon>Nocardioidaceae</taxon>
        <taxon>Nocardioides</taxon>
    </lineage>
</organism>
<dbReference type="InterPro" id="IPR002645">
    <property type="entry name" value="STAS_dom"/>
</dbReference>
<dbReference type="InterPro" id="IPR052746">
    <property type="entry name" value="MlaB_ABC_Transporter"/>
</dbReference>
<proteinExistence type="predicted"/>
<evidence type="ECO:0000259" key="1">
    <source>
        <dbReference type="PROSITE" id="PS50801"/>
    </source>
</evidence>
<dbReference type="PANTHER" id="PTHR35849:SF2">
    <property type="entry name" value="BLR2341 PROTEIN"/>
    <property type="match status" value="1"/>
</dbReference>
<dbReference type="InterPro" id="IPR058548">
    <property type="entry name" value="MlaB-like_STAS"/>
</dbReference>
<dbReference type="Gene3D" id="3.30.750.24">
    <property type="entry name" value="STAS domain"/>
    <property type="match status" value="1"/>
</dbReference>
<dbReference type="AlphaFoldDB" id="A0A3N0GS54"/>
<dbReference type="InterPro" id="IPR036513">
    <property type="entry name" value="STAS_dom_sf"/>
</dbReference>
<evidence type="ECO:0000313" key="2">
    <source>
        <dbReference type="EMBL" id="RNM15307.1"/>
    </source>
</evidence>
<protein>
    <submittedName>
        <fullName evidence="2">Anti-sigma factor antagonist</fullName>
    </submittedName>
</protein>
<dbReference type="Pfam" id="PF13466">
    <property type="entry name" value="STAS_2"/>
    <property type="match status" value="1"/>
</dbReference>
<dbReference type="OrthoDB" id="3787650at2"/>